<evidence type="ECO:0008006" key="4">
    <source>
        <dbReference type="Google" id="ProtNLM"/>
    </source>
</evidence>
<feature type="chain" id="PRO_5045984491" description="Penicillin-binding protein transpeptidase domain-containing protein" evidence="1">
    <location>
        <begin position="18"/>
        <end position="267"/>
    </location>
</feature>
<accession>A0ABQ5Q277</accession>
<organism evidence="2 3">
    <name type="scientific">Geothrix rubra</name>
    <dbReference type="NCBI Taxonomy" id="2927977"/>
    <lineage>
        <taxon>Bacteria</taxon>
        <taxon>Pseudomonadati</taxon>
        <taxon>Acidobacteriota</taxon>
        <taxon>Holophagae</taxon>
        <taxon>Holophagales</taxon>
        <taxon>Holophagaceae</taxon>
        <taxon>Geothrix</taxon>
    </lineage>
</organism>
<evidence type="ECO:0000313" key="3">
    <source>
        <dbReference type="Proteomes" id="UP001165089"/>
    </source>
</evidence>
<dbReference type="RefSeq" id="WP_285722332.1">
    <property type="nucleotide sequence ID" value="NZ_BSDD01000001.1"/>
</dbReference>
<reference evidence="2 3" key="1">
    <citation type="journal article" date="2023" name="Antonie Van Leeuwenhoek">
        <title>Mesoterricola silvestris gen. nov., sp. nov., Mesoterricola sediminis sp. nov., Geothrix oryzae sp. nov., Geothrix edaphica sp. nov., Geothrix rubra sp. nov., and Geothrix limicola sp. nov., six novel members of Acidobacteriota isolated from soils.</title>
        <authorList>
            <person name="Itoh H."/>
            <person name="Sugisawa Y."/>
            <person name="Mise K."/>
            <person name="Xu Z."/>
            <person name="Kuniyasu M."/>
            <person name="Ushijima N."/>
            <person name="Kawano K."/>
            <person name="Kobayashi E."/>
            <person name="Shiratori Y."/>
            <person name="Masuda Y."/>
            <person name="Senoo K."/>
        </authorList>
    </citation>
    <scope>NUCLEOTIDE SEQUENCE [LARGE SCALE GENOMIC DNA]</scope>
    <source>
        <strain evidence="2 3">Red803</strain>
    </source>
</reference>
<dbReference type="SUPFAM" id="SSF56601">
    <property type="entry name" value="beta-lactamase/transpeptidase-like"/>
    <property type="match status" value="1"/>
</dbReference>
<evidence type="ECO:0000313" key="2">
    <source>
        <dbReference type="EMBL" id="GLH68747.1"/>
    </source>
</evidence>
<dbReference type="Gene3D" id="3.40.710.10">
    <property type="entry name" value="DD-peptidase/beta-lactamase superfamily"/>
    <property type="match status" value="1"/>
</dbReference>
<dbReference type="EMBL" id="BSDD01000001">
    <property type="protein sequence ID" value="GLH68747.1"/>
    <property type="molecule type" value="Genomic_DNA"/>
</dbReference>
<proteinExistence type="predicted"/>
<evidence type="ECO:0000256" key="1">
    <source>
        <dbReference type="SAM" id="SignalP"/>
    </source>
</evidence>
<protein>
    <recommendedName>
        <fullName evidence="4">Penicillin-binding protein transpeptidase domain-containing protein</fullName>
    </recommendedName>
</protein>
<comment type="caution">
    <text evidence="2">The sequence shown here is derived from an EMBL/GenBank/DDBJ whole genome shotgun (WGS) entry which is preliminary data.</text>
</comment>
<keyword evidence="1" id="KW-0732">Signal</keyword>
<dbReference type="InterPro" id="IPR012338">
    <property type="entry name" value="Beta-lactam/transpept-like"/>
</dbReference>
<gene>
    <name evidence="2" type="ORF">GETHPA_02800</name>
</gene>
<sequence>MWNPRALLVLVLGTLLAAQEPAPPPWTPGALRPGEGLAVSLEGGPVQGFGEASKEAPMGSLAKLVWLKLEGIEWSSRDVRFRCTGTLGPYHCWKRDGHGKVDLGKALRESCNLAFLSWAGESMVRWRRDYGEAPARFRLEEAFGPFLGDRLPPGDTLPALTPAWVGDGDLLRTSPAAMAGWLADPSQGEVLEYAHRYLSGFFTEIGDLIGKEAWWFKTGTAPVPGEPGATSAWVAAGRGGTVAVLHLPRGRGKGEAMARFREIMGIR</sequence>
<feature type="signal peptide" evidence="1">
    <location>
        <begin position="1"/>
        <end position="17"/>
    </location>
</feature>
<dbReference type="Proteomes" id="UP001165089">
    <property type="component" value="Unassembled WGS sequence"/>
</dbReference>
<name>A0ABQ5Q277_9BACT</name>
<keyword evidence="3" id="KW-1185">Reference proteome</keyword>